<dbReference type="AlphaFoldDB" id="A0A836H1P1"/>
<reference evidence="3" key="2">
    <citation type="journal article" date="2021" name="Sci. Data">
        <title>Chromosome-scale genome sequencing, assembly and annotation of six genomes from subfamily Leishmaniinae.</title>
        <authorList>
            <person name="Almutairi H."/>
            <person name="Urbaniak M.D."/>
            <person name="Bates M.D."/>
            <person name="Jariyapan N."/>
            <person name="Kwakye-Nuako G."/>
            <person name="Thomaz Soccol V."/>
            <person name="Al-Salem W.S."/>
            <person name="Dillon R.J."/>
            <person name="Bates P.A."/>
            <person name="Gatherer D."/>
        </authorList>
    </citation>
    <scope>NUCLEOTIDE SEQUENCE [LARGE SCALE GENOMIC DNA]</scope>
</reference>
<keyword evidence="3" id="KW-1185">Reference proteome</keyword>
<organism evidence="2 3">
    <name type="scientific">Leishmania orientalis</name>
    <dbReference type="NCBI Taxonomy" id="2249476"/>
    <lineage>
        <taxon>Eukaryota</taxon>
        <taxon>Discoba</taxon>
        <taxon>Euglenozoa</taxon>
        <taxon>Kinetoplastea</taxon>
        <taxon>Metakinetoplastina</taxon>
        <taxon>Trypanosomatida</taxon>
        <taxon>Trypanosomatidae</taxon>
        <taxon>Leishmaniinae</taxon>
        <taxon>Leishmania</taxon>
    </lineage>
</organism>
<dbReference type="InterPro" id="IPR036961">
    <property type="entry name" value="Kinesin_motor_dom_sf"/>
</dbReference>
<name>A0A836H1P1_9TRYP</name>
<dbReference type="PANTHER" id="PTHR35615">
    <property type="entry name" value="PRESENT IN THE OUTER MITOCHONDRIAL MEMBRANE PROTEOME 22-RELATED"/>
    <property type="match status" value="1"/>
</dbReference>
<feature type="compositionally biased region" description="Polar residues" evidence="1">
    <location>
        <begin position="487"/>
        <end position="516"/>
    </location>
</feature>
<gene>
    <name evidence="2" type="ORF">LSCM4_02624</name>
</gene>
<proteinExistence type="predicted"/>
<dbReference type="SUPFAM" id="SSF52540">
    <property type="entry name" value="P-loop containing nucleoside triphosphate hydrolases"/>
    <property type="match status" value="1"/>
</dbReference>
<feature type="compositionally biased region" description="Low complexity" evidence="1">
    <location>
        <begin position="114"/>
        <end position="125"/>
    </location>
</feature>
<evidence type="ECO:0000313" key="3">
    <source>
        <dbReference type="Proteomes" id="UP000674143"/>
    </source>
</evidence>
<accession>A0A836H1P1</accession>
<dbReference type="EMBL" id="JAFHLR010000033">
    <property type="protein sequence ID" value="KAG5469226.1"/>
    <property type="molecule type" value="Genomic_DNA"/>
</dbReference>
<evidence type="ECO:0000256" key="1">
    <source>
        <dbReference type="SAM" id="MobiDB-lite"/>
    </source>
</evidence>
<feature type="compositionally biased region" description="Basic residues" evidence="1">
    <location>
        <begin position="443"/>
        <end position="457"/>
    </location>
</feature>
<dbReference type="Gene3D" id="3.40.850.10">
    <property type="entry name" value="Kinesin motor domain"/>
    <property type="match status" value="1"/>
</dbReference>
<feature type="compositionally biased region" description="Polar residues" evidence="1">
    <location>
        <begin position="203"/>
        <end position="215"/>
    </location>
</feature>
<sequence>MNTIVPPPPSGSILQKQSSFSRPKTNNTSVAHPGAELPGAGGAPAASASAAMPSSAAQRSETMLQRPTPAGGLSEVSPTHPAGTFKKPSGAPPAAHSAQPAAPPGMWGPNGQIAPGAPAMSPASGVRHPAPAPGAPAMSPASGVRHPAPAPGAPAMSPASGVRHPAPAPGAPAMSPASGVKCAAPPPNASPARSPAATAQPHQLPSTARQNSVNGNPYGSMGAGFGSMCAGQMVGYGSLGAGLNRMGLMKGSQVALDTNALGGYGSLGAGQMAGYGSMGGPMIGSAYGAMGAPYGSMAGGLSGMGGGYGSMNRGMDGVASAYGSMGGENCMSSMSGGQTGSMYGMGVPSSMMGGSMMMPIGSMYGMGGPMGSMYGMGGMSTVGIAAQWGSLANMSMGCRGDQVSRSGISSSYGGFVSEATRIDPGELCPNIGTFEGAKDLPRSGKRGGNHLYSRGKRERPLATGNSNATAMTIRRKSEIKVGGSAAGVSNGTASHSEGTTSRVPSRASPSKVTSGSGASGKARAKVPSNYNVHSLILVDEAAGTEVIAVKGPSTVVFEKGGKKETFEVDEALVLASTKGDVDSVLLSELRGNWFNGHNSCLMLCGGKGRGEATQELARQFLRKCLERLERNEKDTSVKFDVTMTMVSLRGADQCRDLLKPGATYEKMMMGSSPVYGPCLLELETKVHKTASGCISSFDAGLQNANEKREIVAAFLILKTIKKTGSEDEVHLSSLCIALCGETVAHKADIRDKASSSPHRLFRYAVDGACVTVSGLWIASNNEDARESLEVERKMREVKNQPPRSGNVKRFVDYTYKEIVRQKEKLASASGSENKMRVAQIERMEEMIKDAKDLLSSPESTQPKGYSMGR</sequence>
<feature type="compositionally biased region" description="Polar residues" evidence="1">
    <location>
        <begin position="12"/>
        <end position="30"/>
    </location>
</feature>
<dbReference type="Proteomes" id="UP000674143">
    <property type="component" value="Unassembled WGS sequence"/>
</dbReference>
<feature type="region of interest" description="Disordered" evidence="1">
    <location>
        <begin position="438"/>
        <end position="468"/>
    </location>
</feature>
<dbReference type="GeneID" id="92358585"/>
<dbReference type="SMR" id="A0A836H1P1"/>
<reference evidence="3" key="1">
    <citation type="journal article" date="2021" name="Microbiol. Resour. Announc.">
        <title>LGAAP: Leishmaniinae Genome Assembly and Annotation Pipeline.</title>
        <authorList>
            <person name="Almutairi H."/>
            <person name="Urbaniak M.D."/>
            <person name="Bates M.D."/>
            <person name="Jariyapan N."/>
            <person name="Kwakye-Nuako G."/>
            <person name="Thomaz-Soccol V."/>
            <person name="Al-Salem W.S."/>
            <person name="Dillon R.J."/>
            <person name="Bates P.A."/>
            <person name="Gatherer D."/>
        </authorList>
    </citation>
    <scope>NUCLEOTIDE SEQUENCE [LARGE SCALE GENOMIC DNA]</scope>
</reference>
<dbReference type="KEGG" id="loi:92358585"/>
<feature type="compositionally biased region" description="Low complexity" evidence="1">
    <location>
        <begin position="190"/>
        <end position="201"/>
    </location>
</feature>
<protein>
    <submittedName>
        <fullName evidence="2">Uncharacterized protein</fullName>
    </submittedName>
</protein>
<feature type="compositionally biased region" description="Low complexity" evidence="1">
    <location>
        <begin position="31"/>
        <end position="57"/>
    </location>
</feature>
<feature type="region of interest" description="Disordered" evidence="1">
    <location>
        <begin position="481"/>
        <end position="524"/>
    </location>
</feature>
<feature type="compositionally biased region" description="Low complexity" evidence="1">
    <location>
        <begin position="88"/>
        <end position="100"/>
    </location>
</feature>
<comment type="caution">
    <text evidence="2">The sequence shown here is derived from an EMBL/GenBank/DDBJ whole genome shotgun (WGS) entry which is preliminary data.</text>
</comment>
<dbReference type="PANTHER" id="PTHR35615:SF7">
    <property type="entry name" value="PRESENT IN THE OUTER MITOCHONDRIAL MEMBRANE PROTEOME 22"/>
    <property type="match status" value="1"/>
</dbReference>
<evidence type="ECO:0000313" key="2">
    <source>
        <dbReference type="EMBL" id="KAG5469226.1"/>
    </source>
</evidence>
<dbReference type="RefSeq" id="XP_067060203.1">
    <property type="nucleotide sequence ID" value="XM_067204651.1"/>
</dbReference>
<feature type="compositionally biased region" description="Pro residues" evidence="1">
    <location>
        <begin position="1"/>
        <end position="10"/>
    </location>
</feature>
<feature type="region of interest" description="Disordered" evidence="1">
    <location>
        <begin position="1"/>
        <end position="215"/>
    </location>
</feature>
<dbReference type="InterPro" id="IPR027417">
    <property type="entry name" value="P-loop_NTPase"/>
</dbReference>